<sequence>MQLILAFSSYAWANFNGGDKHYERKGLTHMIQGMTLVIKNLAQTQSSTSEGTIQATMILSAIEAQAGNIEGFKTHLSAARLMVKMRGGLDQISSLLRWQICLSEPGIYQTIGVETFPCTDRYFGFFLLHCRPDVAMRHAVFSKRSPSAKLPVEEVLEFRDPLDLPPSLYFSACITEFLLVTGQFRELSSARNRHLTDQCGQFSALYASAKCTSVSNALHPKLRSILNPDRSPTESCSAKKNATSAGLEMHDAMGMVCLFYIHATLWRYRHEPAETDRYMQRLVQDVERNSLQSSQTLSALNRLLVWLCLTDENLKTDDGEMGWRGLTRLVSRLTRVASRLSEQSRKNLELAMFEGLGGKQQSSMAGEVDHVGPPRATAEDCRWPNPEKVWKGLIGSSWPSSQKLGKVNCNCA</sequence>
<dbReference type="InterPro" id="IPR021858">
    <property type="entry name" value="Fun_TF"/>
</dbReference>
<keyword evidence="3" id="KW-1185">Reference proteome</keyword>
<feature type="compositionally biased region" description="Basic and acidic residues" evidence="1">
    <location>
        <begin position="367"/>
        <end position="382"/>
    </location>
</feature>
<gene>
    <name evidence="2" type="ORF">AYL99_06562</name>
</gene>
<organism evidence="2 3">
    <name type="scientific">Fonsecaea erecta</name>
    <dbReference type="NCBI Taxonomy" id="1367422"/>
    <lineage>
        <taxon>Eukaryota</taxon>
        <taxon>Fungi</taxon>
        <taxon>Dikarya</taxon>
        <taxon>Ascomycota</taxon>
        <taxon>Pezizomycotina</taxon>
        <taxon>Eurotiomycetes</taxon>
        <taxon>Chaetothyriomycetidae</taxon>
        <taxon>Chaetothyriales</taxon>
        <taxon>Herpotrichiellaceae</taxon>
        <taxon>Fonsecaea</taxon>
    </lineage>
</organism>
<dbReference type="STRING" id="1367422.A0A178ZHI0"/>
<dbReference type="EMBL" id="LVYI01000005">
    <property type="protein sequence ID" value="OAP59264.1"/>
    <property type="molecule type" value="Genomic_DNA"/>
</dbReference>
<protein>
    <recommendedName>
        <fullName evidence="4">Transcription factor domain-containing protein</fullName>
    </recommendedName>
</protein>
<proteinExistence type="predicted"/>
<dbReference type="RefSeq" id="XP_018692631.1">
    <property type="nucleotide sequence ID" value="XM_018838071.1"/>
</dbReference>
<evidence type="ECO:0000256" key="1">
    <source>
        <dbReference type="SAM" id="MobiDB-lite"/>
    </source>
</evidence>
<dbReference type="GeneID" id="30010730"/>
<dbReference type="AlphaFoldDB" id="A0A178ZHI0"/>
<dbReference type="OrthoDB" id="4146035at2759"/>
<reference evidence="2 3" key="1">
    <citation type="submission" date="2016-04" db="EMBL/GenBank/DDBJ databases">
        <title>Draft genome of Fonsecaea erecta CBS 125763.</title>
        <authorList>
            <person name="Weiss V.A."/>
            <person name="Vicente V.A."/>
            <person name="Raittz R.T."/>
            <person name="Moreno L.F."/>
            <person name="De Souza E.M."/>
            <person name="Pedrosa F.O."/>
            <person name="Steffens M.B."/>
            <person name="Faoro H."/>
            <person name="Tadra-Sfeir M.Z."/>
            <person name="Najafzadeh M.J."/>
            <person name="Felipe M.S."/>
            <person name="Teixeira M."/>
            <person name="Sun J."/>
            <person name="Xi L."/>
            <person name="Gomes R."/>
            <person name="De Azevedo C.M."/>
            <person name="Salgado C.G."/>
            <person name="Da Silva M.B."/>
            <person name="Nascimento M.F."/>
            <person name="Queiroz-Telles F."/>
            <person name="Attili D.S."/>
            <person name="Gorbushina A."/>
        </authorList>
    </citation>
    <scope>NUCLEOTIDE SEQUENCE [LARGE SCALE GENOMIC DNA]</scope>
    <source>
        <strain evidence="2 3">CBS 125763</strain>
    </source>
</reference>
<feature type="region of interest" description="Disordered" evidence="1">
    <location>
        <begin position="363"/>
        <end position="382"/>
    </location>
</feature>
<evidence type="ECO:0000313" key="2">
    <source>
        <dbReference type="EMBL" id="OAP59264.1"/>
    </source>
</evidence>
<accession>A0A178ZHI0</accession>
<dbReference type="Pfam" id="PF11951">
    <property type="entry name" value="Fungal_trans_2"/>
    <property type="match status" value="1"/>
</dbReference>
<evidence type="ECO:0008006" key="4">
    <source>
        <dbReference type="Google" id="ProtNLM"/>
    </source>
</evidence>
<name>A0A178ZHI0_9EURO</name>
<comment type="caution">
    <text evidence="2">The sequence shown here is derived from an EMBL/GenBank/DDBJ whole genome shotgun (WGS) entry which is preliminary data.</text>
</comment>
<dbReference type="PANTHER" id="PTHR37540:SF10">
    <property type="entry name" value="SIGMA-70 REGION 2 FAMILY PROTEIN"/>
    <property type="match status" value="1"/>
</dbReference>
<dbReference type="Proteomes" id="UP000078343">
    <property type="component" value="Unassembled WGS sequence"/>
</dbReference>
<evidence type="ECO:0000313" key="3">
    <source>
        <dbReference type="Proteomes" id="UP000078343"/>
    </source>
</evidence>
<dbReference type="PANTHER" id="PTHR37540">
    <property type="entry name" value="TRANSCRIPTION FACTOR (ACR-2), PUTATIVE-RELATED-RELATED"/>
    <property type="match status" value="1"/>
</dbReference>